<proteinExistence type="inferred from homology"/>
<comment type="catalytic activity">
    <reaction evidence="5 6">
        <text>L-glutamyl-tRNA(Gln) + L-glutamine + ATP + H2O = L-glutaminyl-tRNA(Gln) + L-glutamate + ADP + phosphate + H(+)</text>
        <dbReference type="Rhea" id="RHEA:17521"/>
        <dbReference type="Rhea" id="RHEA-COMP:9681"/>
        <dbReference type="Rhea" id="RHEA-COMP:9684"/>
        <dbReference type="ChEBI" id="CHEBI:15377"/>
        <dbReference type="ChEBI" id="CHEBI:15378"/>
        <dbReference type="ChEBI" id="CHEBI:29985"/>
        <dbReference type="ChEBI" id="CHEBI:30616"/>
        <dbReference type="ChEBI" id="CHEBI:43474"/>
        <dbReference type="ChEBI" id="CHEBI:58359"/>
        <dbReference type="ChEBI" id="CHEBI:78520"/>
        <dbReference type="ChEBI" id="CHEBI:78521"/>
        <dbReference type="ChEBI" id="CHEBI:456216"/>
    </reaction>
</comment>
<dbReference type="GO" id="GO:0050566">
    <property type="term" value="F:asparaginyl-tRNA synthase (glutamine-hydrolyzing) activity"/>
    <property type="evidence" value="ECO:0007669"/>
    <property type="project" value="UniProtKB-EC"/>
</dbReference>
<accession>A0ABX2R8Z4</accession>
<dbReference type="InterPro" id="IPR036113">
    <property type="entry name" value="Asp/Glu-ADT_sf_sub_c"/>
</dbReference>
<dbReference type="GO" id="GO:0050567">
    <property type="term" value="F:glutaminyl-tRNA synthase (glutamine-hydrolyzing) activity"/>
    <property type="evidence" value="ECO:0007669"/>
    <property type="project" value="UniProtKB-EC"/>
</dbReference>
<dbReference type="HAMAP" id="MF_00122">
    <property type="entry name" value="GatC"/>
    <property type="match status" value="1"/>
</dbReference>
<evidence type="ECO:0000256" key="4">
    <source>
        <dbReference type="ARBA" id="ARBA00047380"/>
    </source>
</evidence>
<evidence type="ECO:0000256" key="1">
    <source>
        <dbReference type="ARBA" id="ARBA00010757"/>
    </source>
</evidence>
<dbReference type="RefSeq" id="WP_028052754.1">
    <property type="nucleotide sequence ID" value="NZ_ATYG01000029.1"/>
</dbReference>
<dbReference type="EMBL" id="JACCBS010000001">
    <property type="protein sequence ID" value="NYE57007.1"/>
    <property type="molecule type" value="Genomic_DNA"/>
</dbReference>
<reference evidence="7 8" key="1">
    <citation type="submission" date="2020-07" db="EMBL/GenBank/DDBJ databases">
        <title>Genomic Encyclopedia of Type Strains, Phase III (KMG-III): the genomes of soil and plant-associated and newly described type strains.</title>
        <authorList>
            <person name="Whitman W."/>
        </authorList>
    </citation>
    <scope>NUCLEOTIDE SEQUENCE [LARGE SCALE GENOMIC DNA]</scope>
    <source>
        <strain evidence="7 8">DSM 11255</strain>
    </source>
</reference>
<evidence type="ECO:0000256" key="2">
    <source>
        <dbReference type="ARBA" id="ARBA00011123"/>
    </source>
</evidence>
<evidence type="ECO:0000256" key="3">
    <source>
        <dbReference type="ARBA" id="ARBA00024799"/>
    </source>
</evidence>
<keyword evidence="6" id="KW-0067">ATP-binding</keyword>
<evidence type="ECO:0000256" key="5">
    <source>
        <dbReference type="ARBA" id="ARBA00047913"/>
    </source>
</evidence>
<comment type="similarity">
    <text evidence="1 6">Belongs to the GatC family.</text>
</comment>
<keyword evidence="6" id="KW-0547">Nucleotide-binding</keyword>
<keyword evidence="6 7" id="KW-0436">Ligase</keyword>
<evidence type="ECO:0000313" key="7">
    <source>
        <dbReference type="EMBL" id="NYE57007.1"/>
    </source>
</evidence>
<dbReference type="PANTHER" id="PTHR15004">
    <property type="entry name" value="GLUTAMYL-TRNA(GLN) AMIDOTRANSFERASE SUBUNIT C, MITOCHONDRIAL"/>
    <property type="match status" value="1"/>
</dbReference>
<dbReference type="NCBIfam" id="TIGR00135">
    <property type="entry name" value="gatC"/>
    <property type="match status" value="1"/>
</dbReference>
<gene>
    <name evidence="6" type="primary">gatC</name>
    <name evidence="7" type="ORF">HDG70_000713</name>
</gene>
<dbReference type="EC" id="6.3.5.-" evidence="6"/>
<protein>
    <recommendedName>
        <fullName evidence="6">Aspartyl/glutamyl-tRNA(Asn/Gln) amidotransferase subunit C</fullName>
        <shortName evidence="6">Asp/Glu-ADT subunit C</shortName>
        <ecNumber evidence="6">6.3.5.-</ecNumber>
    </recommendedName>
</protein>
<dbReference type="PANTHER" id="PTHR15004:SF0">
    <property type="entry name" value="GLUTAMYL-TRNA(GLN) AMIDOTRANSFERASE SUBUNIT C, MITOCHONDRIAL"/>
    <property type="match status" value="1"/>
</dbReference>
<organism evidence="7 8">
    <name type="scientific">Carboxydothermus ferrireducens DSM 11255</name>
    <dbReference type="NCBI Taxonomy" id="1119529"/>
    <lineage>
        <taxon>Bacteria</taxon>
        <taxon>Bacillati</taxon>
        <taxon>Bacillota</taxon>
        <taxon>Clostridia</taxon>
        <taxon>Thermoanaerobacterales</taxon>
        <taxon>Thermoanaerobacteraceae</taxon>
        <taxon>Carboxydothermus</taxon>
    </lineage>
</organism>
<dbReference type="SUPFAM" id="SSF141000">
    <property type="entry name" value="Glu-tRNAGln amidotransferase C subunit"/>
    <property type="match status" value="1"/>
</dbReference>
<comment type="caution">
    <text evidence="7">The sequence shown here is derived from an EMBL/GenBank/DDBJ whole genome shotgun (WGS) entry which is preliminary data.</text>
</comment>
<comment type="catalytic activity">
    <reaction evidence="4 6">
        <text>L-aspartyl-tRNA(Asn) + L-glutamine + ATP + H2O = L-asparaginyl-tRNA(Asn) + L-glutamate + ADP + phosphate + 2 H(+)</text>
        <dbReference type="Rhea" id="RHEA:14513"/>
        <dbReference type="Rhea" id="RHEA-COMP:9674"/>
        <dbReference type="Rhea" id="RHEA-COMP:9677"/>
        <dbReference type="ChEBI" id="CHEBI:15377"/>
        <dbReference type="ChEBI" id="CHEBI:15378"/>
        <dbReference type="ChEBI" id="CHEBI:29985"/>
        <dbReference type="ChEBI" id="CHEBI:30616"/>
        <dbReference type="ChEBI" id="CHEBI:43474"/>
        <dbReference type="ChEBI" id="CHEBI:58359"/>
        <dbReference type="ChEBI" id="CHEBI:78515"/>
        <dbReference type="ChEBI" id="CHEBI:78516"/>
        <dbReference type="ChEBI" id="CHEBI:456216"/>
    </reaction>
</comment>
<comment type="function">
    <text evidence="3 6">Allows the formation of correctly charged Asn-tRNA(Asn) or Gln-tRNA(Gln) through the transamidation of misacylated Asp-tRNA(Asn) or Glu-tRNA(Gln) in organisms which lack either or both of asparaginyl-tRNA or glutaminyl-tRNA synthetases. The reaction takes place in the presence of glutamine and ATP through an activated phospho-Asp-tRNA(Asn) or phospho-Glu-tRNA(Gln).</text>
</comment>
<dbReference type="InterPro" id="IPR003837">
    <property type="entry name" value="GatC"/>
</dbReference>
<keyword evidence="8" id="KW-1185">Reference proteome</keyword>
<dbReference type="Pfam" id="PF02686">
    <property type="entry name" value="GatC"/>
    <property type="match status" value="1"/>
</dbReference>
<name>A0ABX2R8Z4_9THEO</name>
<sequence>MTISLKDVEHVAMLARLKLSDEEKEMYTKQLNDILKYAEQLQELDTEKVKPTAHVLPIKNVFREDKVHQHLDPEKALANAPEREENFFKVPKII</sequence>
<keyword evidence="6" id="KW-0648">Protein biosynthesis</keyword>
<evidence type="ECO:0000256" key="6">
    <source>
        <dbReference type="HAMAP-Rule" id="MF_00122"/>
    </source>
</evidence>
<comment type="subunit">
    <text evidence="2 6">Heterotrimer of A, B and C subunits.</text>
</comment>
<dbReference type="Gene3D" id="1.10.20.60">
    <property type="entry name" value="Glu-tRNAGln amidotransferase C subunit, N-terminal domain"/>
    <property type="match status" value="1"/>
</dbReference>
<dbReference type="Proteomes" id="UP000604066">
    <property type="component" value="Unassembled WGS sequence"/>
</dbReference>
<evidence type="ECO:0000313" key="8">
    <source>
        <dbReference type="Proteomes" id="UP000604066"/>
    </source>
</evidence>